<reference evidence="3 4" key="1">
    <citation type="submission" date="2015-01" db="EMBL/GenBank/DDBJ databases">
        <title>The Genome Sequence of Fonsecaea multimorphosa CBS 102226.</title>
        <authorList>
            <consortium name="The Broad Institute Genomics Platform"/>
            <person name="Cuomo C."/>
            <person name="de Hoog S."/>
            <person name="Gorbushina A."/>
            <person name="Stielow B."/>
            <person name="Teixiera M."/>
            <person name="Abouelleil A."/>
            <person name="Chapman S.B."/>
            <person name="Priest M."/>
            <person name="Young S.K."/>
            <person name="Wortman J."/>
            <person name="Nusbaum C."/>
            <person name="Birren B."/>
        </authorList>
    </citation>
    <scope>NUCLEOTIDE SEQUENCE [LARGE SCALE GENOMIC DNA]</scope>
    <source>
        <strain evidence="3 4">CBS 102226</strain>
    </source>
</reference>
<protein>
    <recommendedName>
        <fullName evidence="2">GST N-terminal domain-containing protein</fullName>
    </recommendedName>
</protein>
<dbReference type="PANTHER" id="PTHR44051">
    <property type="entry name" value="GLUTATHIONE S-TRANSFERASE-RELATED"/>
    <property type="match status" value="1"/>
</dbReference>
<dbReference type="PANTHER" id="PTHR44051:SF8">
    <property type="entry name" value="GLUTATHIONE S-TRANSFERASE GSTA"/>
    <property type="match status" value="1"/>
</dbReference>
<dbReference type="AlphaFoldDB" id="A0A0D2HGD4"/>
<gene>
    <name evidence="3" type="ORF">Z520_03577</name>
</gene>
<sequence length="275" mass="30443">MVATPAVHTLYHNPFSICSLMVRYTVALRGPARDKASEIPIQDQSVDIFHEEQLSEHFLRNINPKGQVPVLTSPTLGAPIADSMDITRYLAKYYPAIIPASYEKEINERLDALHALNYFSLSFPGRDYVAQGFKAAVQRRLDGDISQAYRDALQYKMGIIERDKIGGLKPGAPEAMDERARNLMSDFERILPKQASLQAGDGGQTSNGTTSSGPWLFGLTSPSALDAHLVVFVARMRDVGRANIIPETISDYADRAMALPEWQAVMEGRKTMIEA</sequence>
<comment type="similarity">
    <text evidence="1">Belongs to the GST superfamily.</text>
</comment>
<evidence type="ECO:0000259" key="2">
    <source>
        <dbReference type="PROSITE" id="PS50404"/>
    </source>
</evidence>
<evidence type="ECO:0000256" key="1">
    <source>
        <dbReference type="ARBA" id="ARBA00007409"/>
    </source>
</evidence>
<dbReference type="PROSITE" id="PS50404">
    <property type="entry name" value="GST_NTER"/>
    <property type="match status" value="1"/>
</dbReference>
<name>A0A0D2HGD4_9EURO</name>
<dbReference type="InterPro" id="IPR004045">
    <property type="entry name" value="Glutathione_S-Trfase_N"/>
</dbReference>
<dbReference type="Proteomes" id="UP000053411">
    <property type="component" value="Unassembled WGS sequence"/>
</dbReference>
<dbReference type="SUPFAM" id="SSF52833">
    <property type="entry name" value="Thioredoxin-like"/>
    <property type="match status" value="1"/>
</dbReference>
<accession>A0A0D2HGD4</accession>
<proteinExistence type="inferred from homology"/>
<dbReference type="VEuPathDB" id="FungiDB:Z520_03577"/>
<evidence type="ECO:0000313" key="4">
    <source>
        <dbReference type="Proteomes" id="UP000053411"/>
    </source>
</evidence>
<dbReference type="InterPro" id="IPR036249">
    <property type="entry name" value="Thioredoxin-like_sf"/>
</dbReference>
<evidence type="ECO:0000313" key="3">
    <source>
        <dbReference type="EMBL" id="KIY00911.1"/>
    </source>
</evidence>
<feature type="domain" description="GST N-terminal" evidence="2">
    <location>
        <begin position="6"/>
        <end position="98"/>
    </location>
</feature>
<dbReference type="CDD" id="cd00570">
    <property type="entry name" value="GST_N_family"/>
    <property type="match status" value="1"/>
</dbReference>
<organism evidence="3 4">
    <name type="scientific">Fonsecaea multimorphosa CBS 102226</name>
    <dbReference type="NCBI Taxonomy" id="1442371"/>
    <lineage>
        <taxon>Eukaryota</taxon>
        <taxon>Fungi</taxon>
        <taxon>Dikarya</taxon>
        <taxon>Ascomycota</taxon>
        <taxon>Pezizomycotina</taxon>
        <taxon>Eurotiomycetes</taxon>
        <taxon>Chaetothyriomycetidae</taxon>
        <taxon>Chaetothyriales</taxon>
        <taxon>Herpotrichiellaceae</taxon>
        <taxon>Fonsecaea</taxon>
    </lineage>
</organism>
<dbReference type="InterPro" id="IPR036282">
    <property type="entry name" value="Glutathione-S-Trfase_C_sf"/>
</dbReference>
<dbReference type="SUPFAM" id="SSF47616">
    <property type="entry name" value="GST C-terminal domain-like"/>
    <property type="match status" value="1"/>
</dbReference>
<dbReference type="GeneID" id="27709323"/>
<dbReference type="OrthoDB" id="412788at2759"/>
<dbReference type="EMBL" id="KN848066">
    <property type="protein sequence ID" value="KIY00911.1"/>
    <property type="molecule type" value="Genomic_DNA"/>
</dbReference>
<dbReference type="RefSeq" id="XP_016635033.1">
    <property type="nucleotide sequence ID" value="XM_016774087.1"/>
</dbReference>
<dbReference type="Gene3D" id="3.40.30.10">
    <property type="entry name" value="Glutaredoxin"/>
    <property type="match status" value="1"/>
</dbReference>
<keyword evidence="4" id="KW-1185">Reference proteome</keyword>